<protein>
    <submittedName>
        <fullName evidence="10">Transcription regulator [contains diacylglycerol kinase catalytic domain]</fullName>
    </submittedName>
</protein>
<dbReference type="Gene3D" id="2.60.200.40">
    <property type="match status" value="1"/>
</dbReference>
<dbReference type="Pfam" id="PF00781">
    <property type="entry name" value="DAGK_cat"/>
    <property type="match status" value="1"/>
</dbReference>
<evidence type="ECO:0000256" key="8">
    <source>
        <dbReference type="ARBA" id="ARBA00023264"/>
    </source>
</evidence>
<dbReference type="GO" id="GO:0016301">
    <property type="term" value="F:kinase activity"/>
    <property type="evidence" value="ECO:0007669"/>
    <property type="project" value="UniProtKB-KW"/>
</dbReference>
<keyword evidence="4" id="KW-0547">Nucleotide-binding</keyword>
<evidence type="ECO:0000259" key="9">
    <source>
        <dbReference type="PROSITE" id="PS50146"/>
    </source>
</evidence>
<evidence type="ECO:0000256" key="7">
    <source>
        <dbReference type="ARBA" id="ARBA00023209"/>
    </source>
</evidence>
<keyword evidence="7" id="KW-0594">Phospholipid biosynthesis</keyword>
<dbReference type="PROSITE" id="PS50146">
    <property type="entry name" value="DAGK"/>
    <property type="match status" value="1"/>
</dbReference>
<keyword evidence="3" id="KW-0808">Transferase</keyword>
<evidence type="ECO:0000256" key="6">
    <source>
        <dbReference type="ARBA" id="ARBA00022840"/>
    </source>
</evidence>
<keyword evidence="8" id="KW-1208">Phospholipid metabolism</keyword>
<evidence type="ECO:0000256" key="4">
    <source>
        <dbReference type="ARBA" id="ARBA00022741"/>
    </source>
</evidence>
<keyword evidence="7" id="KW-0444">Lipid biosynthesis</keyword>
<name>A0A1M4E8B8_9ACTN</name>
<dbReference type="Gene3D" id="3.40.50.10330">
    <property type="entry name" value="Probable inorganic polyphosphate/atp-NAD kinase, domain 1"/>
    <property type="match status" value="1"/>
</dbReference>
<dbReference type="Pfam" id="PF19279">
    <property type="entry name" value="YegS_C"/>
    <property type="match status" value="1"/>
</dbReference>
<evidence type="ECO:0000256" key="3">
    <source>
        <dbReference type="ARBA" id="ARBA00022679"/>
    </source>
</evidence>
<dbReference type="PANTHER" id="PTHR12358:SF106">
    <property type="entry name" value="LIPID KINASE YEGS"/>
    <property type="match status" value="1"/>
</dbReference>
<evidence type="ECO:0000256" key="5">
    <source>
        <dbReference type="ARBA" id="ARBA00022777"/>
    </source>
</evidence>
<dbReference type="SUPFAM" id="SSF111331">
    <property type="entry name" value="NAD kinase/diacylglycerol kinase-like"/>
    <property type="match status" value="1"/>
</dbReference>
<accession>A0A1M4E8B8</accession>
<dbReference type="GO" id="GO:0005886">
    <property type="term" value="C:plasma membrane"/>
    <property type="evidence" value="ECO:0007669"/>
    <property type="project" value="TreeGrafter"/>
</dbReference>
<sequence length="295" mass="31547">MPPTVAVVAHRKKVLGAGLDALRVLIAEQDVGELIWHEVSKSKKAGKKVRKALEEGAELVFVWGGDGMVQRCADALAGSGVPMAILPAGTANLFAANLGIPADLERAVRIGFHGRREKLDLGVLNGEHFAVMAGAGFEAEMIADVDGRAKRRFGKLSYFRAAVRHVGGPLVPMKIKLDGTTWFEGRASCLLLGNVSTIAAGVEAFDDARPDDGWLEVGITTAKGPVQWARVLTRMATGRSDGSPLIRVSRARRISARFARPLRYELDGGERGLTTRFKAEVAAGALTVCLPDDED</sequence>
<comment type="similarity">
    <text evidence="2">Belongs to the diacylglycerol/lipid kinase family.</text>
</comment>
<proteinExistence type="inferred from homology"/>
<comment type="cofactor">
    <cofactor evidence="1">
        <name>Mg(2+)</name>
        <dbReference type="ChEBI" id="CHEBI:18420"/>
    </cofactor>
</comment>
<keyword evidence="7" id="KW-0443">Lipid metabolism</keyword>
<gene>
    <name evidence="10" type="ORF">BN4615_P4635</name>
</gene>
<reference evidence="10" key="1">
    <citation type="submission" date="2016-04" db="EMBL/GenBank/DDBJ databases">
        <authorList>
            <person name="Evans L.H."/>
            <person name="Alamgir A."/>
            <person name="Owens N."/>
            <person name="Weber N.D."/>
            <person name="Virtaneva K."/>
            <person name="Barbian K."/>
            <person name="Babar A."/>
            <person name="Rosenke K."/>
        </authorList>
    </citation>
    <scope>NUCLEOTIDE SEQUENCE</scope>
    <source>
        <strain evidence="10">Nono1</strain>
    </source>
</reference>
<dbReference type="InterPro" id="IPR016064">
    <property type="entry name" value="NAD/diacylglycerol_kinase_sf"/>
</dbReference>
<dbReference type="InterPro" id="IPR001206">
    <property type="entry name" value="Diacylglycerol_kinase_cat_dom"/>
</dbReference>
<dbReference type="InterPro" id="IPR050187">
    <property type="entry name" value="Lipid_Phosphate_FormReg"/>
</dbReference>
<evidence type="ECO:0000313" key="10">
    <source>
        <dbReference type="EMBL" id="SBO95119.1"/>
    </source>
</evidence>
<dbReference type="EMBL" id="LT559118">
    <property type="protein sequence ID" value="SBO95119.1"/>
    <property type="molecule type" value="Genomic_DNA"/>
</dbReference>
<evidence type="ECO:0000256" key="2">
    <source>
        <dbReference type="ARBA" id="ARBA00005983"/>
    </source>
</evidence>
<dbReference type="PANTHER" id="PTHR12358">
    <property type="entry name" value="SPHINGOSINE KINASE"/>
    <property type="match status" value="1"/>
</dbReference>
<keyword evidence="5 10" id="KW-0418">Kinase</keyword>
<feature type="domain" description="DAGKc" evidence="9">
    <location>
        <begin position="1"/>
        <end position="128"/>
    </location>
</feature>
<dbReference type="InterPro" id="IPR017438">
    <property type="entry name" value="ATP-NAD_kinase_N"/>
</dbReference>
<organism evidence="10">
    <name type="scientific">Nonomuraea gerenzanensis</name>
    <dbReference type="NCBI Taxonomy" id="93944"/>
    <lineage>
        <taxon>Bacteria</taxon>
        <taxon>Bacillati</taxon>
        <taxon>Actinomycetota</taxon>
        <taxon>Actinomycetes</taxon>
        <taxon>Streptosporangiales</taxon>
        <taxon>Streptosporangiaceae</taxon>
        <taxon>Nonomuraea</taxon>
    </lineage>
</organism>
<dbReference type="InterPro" id="IPR045540">
    <property type="entry name" value="YegS/DAGK_C"/>
</dbReference>
<dbReference type="GO" id="GO:0008654">
    <property type="term" value="P:phospholipid biosynthetic process"/>
    <property type="evidence" value="ECO:0007669"/>
    <property type="project" value="UniProtKB-KW"/>
</dbReference>
<evidence type="ECO:0000256" key="1">
    <source>
        <dbReference type="ARBA" id="ARBA00001946"/>
    </source>
</evidence>
<dbReference type="AlphaFoldDB" id="A0A1M4E8B8"/>
<keyword evidence="6" id="KW-0067">ATP-binding</keyword>
<dbReference type="GO" id="GO:0005524">
    <property type="term" value="F:ATP binding"/>
    <property type="evidence" value="ECO:0007669"/>
    <property type="project" value="UniProtKB-KW"/>
</dbReference>